<evidence type="ECO:0000313" key="3">
    <source>
        <dbReference type="EMBL" id="KAK3955237.1"/>
    </source>
</evidence>
<evidence type="ECO:0000259" key="2">
    <source>
        <dbReference type="SMART" id="SM00382"/>
    </source>
</evidence>
<organism evidence="3 4">
    <name type="scientific">Pseudoneurospora amorphoporcata</name>
    <dbReference type="NCBI Taxonomy" id="241081"/>
    <lineage>
        <taxon>Eukaryota</taxon>
        <taxon>Fungi</taxon>
        <taxon>Dikarya</taxon>
        <taxon>Ascomycota</taxon>
        <taxon>Pezizomycotina</taxon>
        <taxon>Sordariomycetes</taxon>
        <taxon>Sordariomycetidae</taxon>
        <taxon>Sordariales</taxon>
        <taxon>Sordariaceae</taxon>
        <taxon>Pseudoneurospora</taxon>
    </lineage>
</organism>
<protein>
    <recommendedName>
        <fullName evidence="2">AAA+ ATPase domain-containing protein</fullName>
    </recommendedName>
</protein>
<dbReference type="InterPro" id="IPR056599">
    <property type="entry name" value="AAA_lid_fung"/>
</dbReference>
<feature type="compositionally biased region" description="Polar residues" evidence="1">
    <location>
        <begin position="1031"/>
        <end position="1045"/>
    </location>
</feature>
<feature type="compositionally biased region" description="Basic and acidic residues" evidence="1">
    <location>
        <begin position="1070"/>
        <end position="1081"/>
    </location>
</feature>
<feature type="domain" description="AAA+ ATPase" evidence="2">
    <location>
        <begin position="654"/>
        <end position="781"/>
    </location>
</feature>
<dbReference type="CDD" id="cd19481">
    <property type="entry name" value="RecA-like_protease"/>
    <property type="match status" value="1"/>
</dbReference>
<dbReference type="AlphaFoldDB" id="A0AAN6P027"/>
<dbReference type="GO" id="GO:0016887">
    <property type="term" value="F:ATP hydrolysis activity"/>
    <property type="evidence" value="ECO:0007669"/>
    <property type="project" value="InterPro"/>
</dbReference>
<dbReference type="PANTHER" id="PTHR46411">
    <property type="entry name" value="FAMILY ATPASE, PUTATIVE-RELATED"/>
    <property type="match status" value="1"/>
</dbReference>
<dbReference type="InterPro" id="IPR054289">
    <property type="entry name" value="DUF7025"/>
</dbReference>
<feature type="compositionally biased region" description="Basic and acidic residues" evidence="1">
    <location>
        <begin position="1"/>
        <end position="11"/>
    </location>
</feature>
<accession>A0AAN6P027</accession>
<dbReference type="GO" id="GO:0005524">
    <property type="term" value="F:ATP binding"/>
    <property type="evidence" value="ECO:0007669"/>
    <property type="project" value="InterPro"/>
</dbReference>
<keyword evidence="4" id="KW-1185">Reference proteome</keyword>
<evidence type="ECO:0000256" key="1">
    <source>
        <dbReference type="SAM" id="MobiDB-lite"/>
    </source>
</evidence>
<dbReference type="Proteomes" id="UP001303222">
    <property type="component" value="Unassembled WGS sequence"/>
</dbReference>
<proteinExistence type="predicted"/>
<reference evidence="3" key="1">
    <citation type="journal article" date="2023" name="Mol. Phylogenet. Evol.">
        <title>Genome-scale phylogeny and comparative genomics of the fungal order Sordariales.</title>
        <authorList>
            <person name="Hensen N."/>
            <person name="Bonometti L."/>
            <person name="Westerberg I."/>
            <person name="Brannstrom I.O."/>
            <person name="Guillou S."/>
            <person name="Cros-Aarteil S."/>
            <person name="Calhoun S."/>
            <person name="Haridas S."/>
            <person name="Kuo A."/>
            <person name="Mondo S."/>
            <person name="Pangilinan J."/>
            <person name="Riley R."/>
            <person name="LaButti K."/>
            <person name="Andreopoulos B."/>
            <person name="Lipzen A."/>
            <person name="Chen C."/>
            <person name="Yan M."/>
            <person name="Daum C."/>
            <person name="Ng V."/>
            <person name="Clum A."/>
            <person name="Steindorff A."/>
            <person name="Ohm R.A."/>
            <person name="Martin F."/>
            <person name="Silar P."/>
            <person name="Natvig D.O."/>
            <person name="Lalanne C."/>
            <person name="Gautier V."/>
            <person name="Ament-Velasquez S.L."/>
            <person name="Kruys A."/>
            <person name="Hutchinson M.I."/>
            <person name="Powell A.J."/>
            <person name="Barry K."/>
            <person name="Miller A.N."/>
            <person name="Grigoriev I.V."/>
            <person name="Debuchy R."/>
            <person name="Gladieux P."/>
            <person name="Hiltunen Thoren M."/>
            <person name="Johannesson H."/>
        </authorList>
    </citation>
    <scope>NUCLEOTIDE SEQUENCE</scope>
    <source>
        <strain evidence="3">CBS 626.80</strain>
    </source>
</reference>
<dbReference type="Pfam" id="PF23232">
    <property type="entry name" value="AAA_lid_13"/>
    <property type="match status" value="1"/>
</dbReference>
<sequence length="1089" mass="125227">MLRDEYPRYLRDTPSQPSDRHFLRRRRPDSRQTTSPSGLSEEELQEPIVIPRYRLVNFKQFKNRYSDYDKRYAIEAYVTKTRTTSELLDDFRQEKERRSAPQLRSFDEIARELRTLEQQRIKDEETSKIPEGGFIQRVRIQSQHVLQYLLECEHATSNNRHSFEDSASVTFIRPFRMLIFFQGRMKEALNVLEDKWSDLEKEQSKKDTAALEEMRCYISFVDQHIMPISRVTKGGKGFATRVCFDDLWLFFKPGQNIISTSKKRIVKVRDNEREKEKWEPYQHVWRVCSVSTPSLWDRLTEVPVNTKLSNLPTIADVQDDTEYDSQARKSFHIRCFYLDYNGSSWQPVFTRFTIPPYDDEIDVTSLPCYPLQYCHNSEQILTELAIIGKRFQNAVIDKRFYYSGITLERTPDGAPFESERGRGRYGDIPDRHLPFKRSAKRSGKLIESEVVVDFEETYMNSPSLRPKFIPLRSLKITRTWQTEDDPVPIYVWDGVNRNRLRSTRDLVHTDDPVASLEAEEWIDSTSITRWHSEPDVTVQAHYCRSEEESEDHGKKTGSVKKERGFLKEDDLVLTPTRVCGYAFKEKGFFMLDLRKLQPISHQRGVFESLKIPKEYKEMVRSLVSSHFEKKKIERLLNERSEGSIDQDIIKGKGKGLVILLHGVPGVGKTATAEAVAKENQKPLFTVTYGDFGTNPSELEETLEALFHLANRWDCVLLFDEADVFLAERSRTELKRNALVSVFLRVLEYYHGILFLTTNRVGSIDEAFKSRLHMMLYYPPLDRPQTIAIFKANIAKLKAIERQRQLVVDTPTLRIDEDSILRFAERHCDNGLPDGGRWNGRQIKNAFQIAASMAHYTARVTDSELQLQSRKDGSDESKSNATVPVLDDTHFMKVAKATHDFDQYITQARGFNDAKWAKMGSLRNDEFQPGVAPGHFPARNSPAPHPTHVSGGAVGGYGGYGTGPTVDSYQPGLQFQAEGNNYANRGRSNQRGQAGYKEYDTSGVQYPGGHQSQPRFQDPYRHHSSEHMGQGTMPSRSPGRGTTSSHGPGLRPPPSREEYGMPAQRGGGYERYSEVPRPAIHDEDGEDAYT</sequence>
<gene>
    <name evidence="3" type="ORF">QBC32DRAFT_205952</name>
</gene>
<dbReference type="Pfam" id="PF22942">
    <property type="entry name" value="DUF7025"/>
    <property type="match status" value="1"/>
</dbReference>
<dbReference type="InterPro" id="IPR027417">
    <property type="entry name" value="P-loop_NTPase"/>
</dbReference>
<dbReference type="Pfam" id="PF00004">
    <property type="entry name" value="AAA"/>
    <property type="match status" value="1"/>
</dbReference>
<dbReference type="InterPro" id="IPR003959">
    <property type="entry name" value="ATPase_AAA_core"/>
</dbReference>
<reference evidence="3" key="2">
    <citation type="submission" date="2023-06" db="EMBL/GenBank/DDBJ databases">
        <authorList>
            <consortium name="Lawrence Berkeley National Laboratory"/>
            <person name="Mondo S.J."/>
            <person name="Hensen N."/>
            <person name="Bonometti L."/>
            <person name="Westerberg I."/>
            <person name="Brannstrom I.O."/>
            <person name="Guillou S."/>
            <person name="Cros-Aarteil S."/>
            <person name="Calhoun S."/>
            <person name="Haridas S."/>
            <person name="Kuo A."/>
            <person name="Pangilinan J."/>
            <person name="Riley R."/>
            <person name="Labutti K."/>
            <person name="Andreopoulos B."/>
            <person name="Lipzen A."/>
            <person name="Chen C."/>
            <person name="Yanf M."/>
            <person name="Daum C."/>
            <person name="Ng V."/>
            <person name="Clum A."/>
            <person name="Steindorff A."/>
            <person name="Ohm R."/>
            <person name="Martin F."/>
            <person name="Silar P."/>
            <person name="Natvig D."/>
            <person name="Lalanne C."/>
            <person name="Gautier V."/>
            <person name="Ament-Velasquez S.L."/>
            <person name="Kruys A."/>
            <person name="Hutchinson M.I."/>
            <person name="Powell A.J."/>
            <person name="Barry K."/>
            <person name="Miller A.N."/>
            <person name="Grigoriev I.V."/>
            <person name="Debuchy R."/>
            <person name="Gladieux P."/>
            <person name="Thoren M.H."/>
            <person name="Johannesson H."/>
        </authorList>
    </citation>
    <scope>NUCLEOTIDE SEQUENCE</scope>
    <source>
        <strain evidence="3">CBS 626.80</strain>
    </source>
</reference>
<comment type="caution">
    <text evidence="3">The sequence shown here is derived from an EMBL/GenBank/DDBJ whole genome shotgun (WGS) entry which is preliminary data.</text>
</comment>
<evidence type="ECO:0000313" key="4">
    <source>
        <dbReference type="Proteomes" id="UP001303222"/>
    </source>
</evidence>
<feature type="region of interest" description="Disordered" evidence="1">
    <location>
        <begin position="1"/>
        <end position="43"/>
    </location>
</feature>
<dbReference type="PANTHER" id="PTHR46411:SF3">
    <property type="entry name" value="AAA+ ATPASE DOMAIN-CONTAINING PROTEIN"/>
    <property type="match status" value="1"/>
</dbReference>
<dbReference type="SUPFAM" id="SSF52540">
    <property type="entry name" value="P-loop containing nucleoside triphosphate hydrolases"/>
    <property type="match status" value="1"/>
</dbReference>
<name>A0AAN6P027_9PEZI</name>
<dbReference type="EMBL" id="MU859079">
    <property type="protein sequence ID" value="KAK3955237.1"/>
    <property type="molecule type" value="Genomic_DNA"/>
</dbReference>
<feature type="region of interest" description="Disordered" evidence="1">
    <location>
        <begin position="998"/>
        <end position="1089"/>
    </location>
</feature>
<dbReference type="Gene3D" id="3.40.50.300">
    <property type="entry name" value="P-loop containing nucleotide triphosphate hydrolases"/>
    <property type="match status" value="1"/>
</dbReference>
<dbReference type="SMART" id="SM00382">
    <property type="entry name" value="AAA"/>
    <property type="match status" value="1"/>
</dbReference>
<dbReference type="InterPro" id="IPR003593">
    <property type="entry name" value="AAA+_ATPase"/>
</dbReference>